<gene>
    <name evidence="1" type="ORF">CRN84_20460</name>
    <name evidence="2" type="ORF">NCTC12282_05615</name>
</gene>
<dbReference type="RefSeq" id="WP_029095800.1">
    <property type="nucleotide sequence ID" value="NZ_CAADJA010000002.1"/>
</dbReference>
<accession>A0A2C6CXX7</accession>
<reference evidence="2 4" key="3">
    <citation type="submission" date="2019-03" db="EMBL/GenBank/DDBJ databases">
        <authorList>
            <consortium name="Pathogen Informatics"/>
        </authorList>
    </citation>
    <scope>NUCLEOTIDE SEQUENCE [LARGE SCALE GENOMIC DNA]</scope>
    <source>
        <strain evidence="2 4">NCTC12282</strain>
    </source>
</reference>
<dbReference type="Proteomes" id="UP000373449">
    <property type="component" value="Unassembled WGS sequence"/>
</dbReference>
<dbReference type="OrthoDB" id="6636511at2"/>
<evidence type="ECO:0000313" key="2">
    <source>
        <dbReference type="EMBL" id="VFS52006.1"/>
    </source>
</evidence>
<evidence type="ECO:0000313" key="3">
    <source>
        <dbReference type="Proteomes" id="UP000224974"/>
    </source>
</evidence>
<name>A0A2C6CXX7_9GAMM</name>
<dbReference type="Proteomes" id="UP000224974">
    <property type="component" value="Unassembled WGS sequence"/>
</dbReference>
<reference evidence="3" key="2">
    <citation type="submission" date="2017-09" db="EMBL/GenBank/DDBJ databases">
        <title>FDA dAtabase for Regulatory Grade micrObial Sequences (FDA-ARGOS): Supporting development and validation of Infectious Disease Dx tests.</title>
        <authorList>
            <person name="Minogue T."/>
            <person name="Wolcott M."/>
            <person name="Wasieloski L."/>
            <person name="Aguilar W."/>
            <person name="Moore D."/>
            <person name="Tallon L."/>
            <person name="Sadzewicz L."/>
            <person name="Ott S."/>
            <person name="Zhao X."/>
            <person name="Nagaraj S."/>
            <person name="Vavikolanu K."/>
            <person name="Aluvathingal J."/>
            <person name="Nadendla S."/>
            <person name="Sichtig H."/>
        </authorList>
    </citation>
    <scope>NUCLEOTIDE SEQUENCE [LARGE SCALE GENOMIC DNA]</scope>
    <source>
        <strain evidence="3">FDAARGOS_387</strain>
    </source>
</reference>
<dbReference type="EMBL" id="PDDX01000001">
    <property type="protein sequence ID" value="PHI31539.1"/>
    <property type="molecule type" value="Genomic_DNA"/>
</dbReference>
<sequence>MTLSIHVPIIIRNNSEGLASTNPLVLMLTQEAALDYLLKHARISHPNEALTYRIARYDLLEELACFTYTGQTHYQLVLADGIPSCLEAIVRQ</sequence>
<evidence type="ECO:0000313" key="1">
    <source>
        <dbReference type="EMBL" id="PHI31539.1"/>
    </source>
</evidence>
<dbReference type="EMBL" id="CAADJA010000002">
    <property type="protein sequence ID" value="VFS52006.1"/>
    <property type="molecule type" value="Genomic_DNA"/>
</dbReference>
<dbReference type="AlphaFoldDB" id="A0A2C6CXX7"/>
<organism evidence="1 3">
    <name type="scientific">Budvicia aquatica</name>
    <dbReference type="NCBI Taxonomy" id="82979"/>
    <lineage>
        <taxon>Bacteria</taxon>
        <taxon>Pseudomonadati</taxon>
        <taxon>Pseudomonadota</taxon>
        <taxon>Gammaproteobacteria</taxon>
        <taxon>Enterobacterales</taxon>
        <taxon>Budviciaceae</taxon>
        <taxon>Budvicia</taxon>
    </lineage>
</organism>
<evidence type="ECO:0000313" key="4">
    <source>
        <dbReference type="Proteomes" id="UP000373449"/>
    </source>
</evidence>
<protein>
    <submittedName>
        <fullName evidence="1">Uncharacterized protein</fullName>
    </submittedName>
</protein>
<reference evidence="1" key="1">
    <citation type="submission" date="2017-09" db="EMBL/GenBank/DDBJ databases">
        <title>FDA dAtabase for Regulatory Grade micrObial Sequences (FDA-ARGOS): Supporting development and validation of Infectious Disease Dx tests.</title>
        <authorList>
            <person name="Minogue T."/>
            <person name="Wolcott M."/>
            <person name="Wasieloski L."/>
            <person name="Aguilar W."/>
            <person name="Moore D."/>
            <person name="Tallon L.J."/>
            <person name="Sadzewicz L."/>
            <person name="Ott S."/>
            <person name="Zhao X."/>
            <person name="Nagaraj S."/>
            <person name="Vavikolanu K."/>
            <person name="Aluvathingal J."/>
            <person name="Nadendla S."/>
            <person name="Sichtig H."/>
        </authorList>
    </citation>
    <scope>NUCLEOTIDE SEQUENCE</scope>
    <source>
        <strain evidence="1">FDAARGOS_387</strain>
    </source>
</reference>
<dbReference type="STRING" id="1111728.GCA_000427805_03928"/>
<proteinExistence type="predicted"/>
<keyword evidence="3" id="KW-1185">Reference proteome</keyword>